<sequence>MSQITITHTLVEATAANKDNSPAQQPNKSSLVKTAKQLNATLVQLVLRWLVCCSGEGYGYQGKRI</sequence>
<proteinExistence type="predicted"/>
<name>A0A5P8WCA2_9NOSO</name>
<reference evidence="1 2" key="1">
    <citation type="submission" date="2019-10" db="EMBL/GenBank/DDBJ databases">
        <title>Genomic and transcriptomic insights into the perfect genentic adaptation of a filamentous nitrogen-fixing cyanobacterium to rice fields.</title>
        <authorList>
            <person name="Chen Z."/>
        </authorList>
    </citation>
    <scope>NUCLEOTIDE SEQUENCE [LARGE SCALE GENOMIC DNA]</scope>
    <source>
        <strain evidence="1">CCNUC1</strain>
    </source>
</reference>
<accession>A0A5P8WCA2</accession>
<dbReference type="KEGG" id="nsh:GXM_07939"/>
<evidence type="ECO:0000313" key="2">
    <source>
        <dbReference type="Proteomes" id="UP000326678"/>
    </source>
</evidence>
<dbReference type="Proteomes" id="UP000326678">
    <property type="component" value="Chromosome Gxm2"/>
</dbReference>
<evidence type="ECO:0000313" key="1">
    <source>
        <dbReference type="EMBL" id="QFS50445.1"/>
    </source>
</evidence>
<keyword evidence="2" id="KW-1185">Reference proteome</keyword>
<gene>
    <name evidence="1" type="ORF">GXM_07939</name>
</gene>
<dbReference type="AlphaFoldDB" id="A0A5P8WCA2"/>
<dbReference type="EMBL" id="CP045227">
    <property type="protein sequence ID" value="QFS50445.1"/>
    <property type="molecule type" value="Genomic_DNA"/>
</dbReference>
<organism evidence="1 2">
    <name type="scientific">Nostoc sphaeroides CCNUC1</name>
    <dbReference type="NCBI Taxonomy" id="2653204"/>
    <lineage>
        <taxon>Bacteria</taxon>
        <taxon>Bacillati</taxon>
        <taxon>Cyanobacteriota</taxon>
        <taxon>Cyanophyceae</taxon>
        <taxon>Nostocales</taxon>
        <taxon>Nostocaceae</taxon>
        <taxon>Nostoc</taxon>
    </lineage>
</organism>
<protein>
    <submittedName>
        <fullName evidence="1">CHAT domain-containing protein</fullName>
    </submittedName>
</protein>